<evidence type="ECO:0000313" key="9">
    <source>
        <dbReference type="Proteomes" id="UP000199173"/>
    </source>
</evidence>
<evidence type="ECO:0000313" key="8">
    <source>
        <dbReference type="Proteomes" id="UP000198760"/>
    </source>
</evidence>
<dbReference type="InterPro" id="IPR000653">
    <property type="entry name" value="DegT/StrS_aminotransferase"/>
</dbReference>
<protein>
    <submittedName>
        <fullName evidence="6">dTDP-4-amino-4,6-dideoxygalactose transaminase</fullName>
    </submittedName>
</protein>
<evidence type="ECO:0000256" key="5">
    <source>
        <dbReference type="RuleBase" id="RU004508"/>
    </source>
</evidence>
<evidence type="ECO:0000256" key="4">
    <source>
        <dbReference type="PIRSR" id="PIRSR000390-2"/>
    </source>
</evidence>
<comment type="similarity">
    <text evidence="2 5">Belongs to the DegT/DnrJ/EryC1 family.</text>
</comment>
<evidence type="ECO:0000256" key="2">
    <source>
        <dbReference type="ARBA" id="ARBA00037999"/>
    </source>
</evidence>
<dbReference type="GO" id="GO:0030170">
    <property type="term" value="F:pyridoxal phosphate binding"/>
    <property type="evidence" value="ECO:0007669"/>
    <property type="project" value="TreeGrafter"/>
</dbReference>
<comment type="caution">
    <text evidence="6">The sequence shown here is derived from an EMBL/GenBank/DDBJ whole genome shotgun (WGS) entry which is preliminary data.</text>
</comment>
<dbReference type="GO" id="GO:0000271">
    <property type="term" value="P:polysaccharide biosynthetic process"/>
    <property type="evidence" value="ECO:0007669"/>
    <property type="project" value="TreeGrafter"/>
</dbReference>
<evidence type="ECO:0000256" key="1">
    <source>
        <dbReference type="ARBA" id="ARBA00022898"/>
    </source>
</evidence>
<dbReference type="EMBL" id="FOYJ01000009">
    <property type="protein sequence ID" value="SFR21877.1"/>
    <property type="molecule type" value="Genomic_DNA"/>
</dbReference>
<gene>
    <name evidence="7" type="ORF">SAMN03159428_03155</name>
    <name evidence="6" type="ORF">SAMN03159514_03694</name>
</gene>
<dbReference type="AlphaFoldDB" id="A0AAX2EW28"/>
<feature type="modified residue" description="N6-(pyridoxal phosphate)lysine" evidence="4">
    <location>
        <position position="194"/>
    </location>
</feature>
<dbReference type="Proteomes" id="UP000198760">
    <property type="component" value="Unassembled WGS sequence"/>
</dbReference>
<dbReference type="PIRSF" id="PIRSF000390">
    <property type="entry name" value="PLP_StrS"/>
    <property type="match status" value="1"/>
</dbReference>
<dbReference type="RefSeq" id="WP_072440523.1">
    <property type="nucleotide sequence ID" value="NZ_FONC01000008.1"/>
</dbReference>
<dbReference type="InterPro" id="IPR015424">
    <property type="entry name" value="PyrdxlP-dep_Trfase"/>
</dbReference>
<evidence type="ECO:0000256" key="3">
    <source>
        <dbReference type="PIRSR" id="PIRSR000390-1"/>
    </source>
</evidence>
<name>A0AAX2EW28_9ENTR</name>
<evidence type="ECO:0000313" key="6">
    <source>
        <dbReference type="EMBL" id="SFR21877.1"/>
    </source>
</evidence>
<dbReference type="Proteomes" id="UP000199173">
    <property type="component" value="Unassembled WGS sequence"/>
</dbReference>
<organism evidence="6 9">
    <name type="scientific">Kosakonia radicincitans</name>
    <dbReference type="NCBI Taxonomy" id="283686"/>
    <lineage>
        <taxon>Bacteria</taxon>
        <taxon>Pseudomonadati</taxon>
        <taxon>Pseudomonadota</taxon>
        <taxon>Gammaproteobacteria</taxon>
        <taxon>Enterobacterales</taxon>
        <taxon>Enterobacteriaceae</taxon>
        <taxon>Kosakonia</taxon>
    </lineage>
</organism>
<sequence length="390" mass="42611">MSNNMSVRSPSFSPALPFLKPWLPSYSEVENNIKNILASGMLTKGDLNNQYENAVSHYLGGGYVIAVSSATTGLIMTLLALNITGEVLVPSFTFCATANAIVRAGAIPVFVDCDPETYTICPDDLEKKITSRTQAILAVHVFGVPAQCEKLARLAVDYDLNLIFDSAHAMGSVLDGMKIGNFGDAEVFSTTPTKTLVTGEGGLIVTRDPNLARHLRALKEYGNTGDYDNPWAGLNGRLSEMQCALGLASLQHLEESVALRNSLAGIYRNMLCAVPGIELQTIPANVRTTFKDISVVIDKERFGCDRDELADELQQEGIPTRKYFYPALHQMKAFREYAFGPLPHTERIAAGVLCLPLYPDLASRAAEKVGEVILSIHHRYQEKRLEGSPQ</sequence>
<dbReference type="InterPro" id="IPR015422">
    <property type="entry name" value="PyrdxlP-dep_Trfase_small"/>
</dbReference>
<feature type="active site" description="Proton acceptor" evidence="3">
    <location>
        <position position="194"/>
    </location>
</feature>
<dbReference type="Gene3D" id="3.90.1150.10">
    <property type="entry name" value="Aspartate Aminotransferase, domain 1"/>
    <property type="match status" value="1"/>
</dbReference>
<dbReference type="Pfam" id="PF01041">
    <property type="entry name" value="DegT_DnrJ_EryC1"/>
    <property type="match status" value="1"/>
</dbReference>
<proteinExistence type="inferred from homology"/>
<dbReference type="PANTHER" id="PTHR30244">
    <property type="entry name" value="TRANSAMINASE"/>
    <property type="match status" value="1"/>
</dbReference>
<dbReference type="EMBL" id="FPAV01000008">
    <property type="protein sequence ID" value="SFT98212.1"/>
    <property type="molecule type" value="Genomic_DNA"/>
</dbReference>
<keyword evidence="1 4" id="KW-0663">Pyridoxal phosphate</keyword>
<dbReference type="PANTHER" id="PTHR30244:SF9">
    <property type="entry name" value="PROTEIN RV3402C"/>
    <property type="match status" value="1"/>
</dbReference>
<keyword evidence="8" id="KW-1185">Reference proteome</keyword>
<dbReference type="SUPFAM" id="SSF53383">
    <property type="entry name" value="PLP-dependent transferases"/>
    <property type="match status" value="1"/>
</dbReference>
<evidence type="ECO:0000313" key="7">
    <source>
        <dbReference type="EMBL" id="SFT98212.1"/>
    </source>
</evidence>
<accession>A0AAX2EW28</accession>
<dbReference type="CDD" id="cd00616">
    <property type="entry name" value="AHBA_syn"/>
    <property type="match status" value="1"/>
</dbReference>
<dbReference type="InterPro" id="IPR015421">
    <property type="entry name" value="PyrdxlP-dep_Trfase_major"/>
</dbReference>
<dbReference type="Gene3D" id="3.40.640.10">
    <property type="entry name" value="Type I PLP-dependent aspartate aminotransferase-like (Major domain)"/>
    <property type="match status" value="1"/>
</dbReference>
<reference evidence="8 9" key="1">
    <citation type="submission" date="2016-10" db="EMBL/GenBank/DDBJ databases">
        <authorList>
            <person name="Varghese N."/>
            <person name="Submissions S."/>
        </authorList>
    </citation>
    <scope>NUCLEOTIDE SEQUENCE [LARGE SCALE GENOMIC DNA]</scope>
    <source>
        <strain evidence="7 8">NFIX06</strain>
        <strain evidence="6 9">NFIX08</strain>
    </source>
</reference>
<dbReference type="GO" id="GO:0008483">
    <property type="term" value="F:transaminase activity"/>
    <property type="evidence" value="ECO:0007669"/>
    <property type="project" value="TreeGrafter"/>
</dbReference>